<dbReference type="Proteomes" id="UP000037267">
    <property type="component" value="Unassembled WGS sequence"/>
</dbReference>
<proteinExistence type="predicted"/>
<dbReference type="AlphaFoldDB" id="A0A0L0WEJ6"/>
<dbReference type="RefSeq" id="WP_235436071.1">
    <property type="nucleotide sequence ID" value="NZ_LGSS01000001.1"/>
</dbReference>
<evidence type="ECO:0000313" key="2">
    <source>
        <dbReference type="Proteomes" id="UP000037267"/>
    </source>
</evidence>
<reference evidence="2" key="1">
    <citation type="submission" date="2015-07" db="EMBL/GenBank/DDBJ databases">
        <title>Draft genome sequence of the purine-degrading Gottschalkia purinilyticum DSM 1384 (formerly Clostridium purinilyticum).</title>
        <authorList>
            <person name="Poehlein A."/>
            <person name="Schiel-Bengelsdorf B."/>
            <person name="Bengelsdorf F.R."/>
            <person name="Daniel R."/>
            <person name="Duerre P."/>
        </authorList>
    </citation>
    <scope>NUCLEOTIDE SEQUENCE [LARGE SCALE GENOMIC DNA]</scope>
    <source>
        <strain evidence="2">DSM 1384</strain>
    </source>
</reference>
<organism evidence="1 2">
    <name type="scientific">Gottschalkia purinilytica</name>
    <name type="common">Clostridium purinilyticum</name>
    <dbReference type="NCBI Taxonomy" id="1503"/>
    <lineage>
        <taxon>Bacteria</taxon>
        <taxon>Bacillati</taxon>
        <taxon>Bacillota</taxon>
        <taxon>Tissierellia</taxon>
        <taxon>Tissierellales</taxon>
        <taxon>Gottschalkiaceae</taxon>
        <taxon>Gottschalkia</taxon>
    </lineage>
</organism>
<dbReference type="STRING" id="1503.CLPU_1c00670"/>
<evidence type="ECO:0000313" key="1">
    <source>
        <dbReference type="EMBL" id="KNF09902.1"/>
    </source>
</evidence>
<dbReference type="EMBL" id="LGSS01000001">
    <property type="protein sequence ID" value="KNF09902.1"/>
    <property type="molecule type" value="Genomic_DNA"/>
</dbReference>
<protein>
    <submittedName>
        <fullName evidence="1">Uncharacterized protein</fullName>
    </submittedName>
</protein>
<comment type="caution">
    <text evidence="1">The sequence shown here is derived from an EMBL/GenBank/DDBJ whole genome shotgun (WGS) entry which is preliminary data.</text>
</comment>
<gene>
    <name evidence="1" type="ORF">CLPU_1c00670</name>
</gene>
<name>A0A0L0WEJ6_GOTPU</name>
<accession>A0A0L0WEJ6</accession>
<sequence length="178" mass="21387">MQRIKVNLELIEAMLYFWQSTSEKEKVSEKYINDVTNMEGFTYVYDSEFNAESVRRALSAVTNRELFSSNNKKEGRFWNNNLWMMEDLEYTDLMVQPLKKLNLDVIVDRVKDLEESSRYDEIEVIFSPLHLEEYYIVENKLIINFFRVKPSFEDDNTYIGDLEITDYIETKIRELLKK</sequence>
<keyword evidence="2" id="KW-1185">Reference proteome</keyword>